<dbReference type="RefSeq" id="WP_276266971.1">
    <property type="nucleotide sequence ID" value="NZ_JARJLM010000445.1"/>
</dbReference>
<evidence type="ECO:0000256" key="1">
    <source>
        <dbReference type="SAM" id="Phobius"/>
    </source>
</evidence>
<reference evidence="2 3" key="1">
    <citation type="submission" date="2023-03" db="EMBL/GenBank/DDBJ databases">
        <title>Draft assemblies of triclosan tolerant bacteria isolated from returned activated sludge.</title>
        <authorList>
            <person name="Van Hamelsveld S."/>
        </authorList>
    </citation>
    <scope>NUCLEOTIDE SEQUENCE [LARGE SCALE GENOMIC DNA]</scope>
    <source>
        <strain evidence="2 3">GW210010_S58</strain>
    </source>
</reference>
<sequence>MMLYLLSLLIGIVAGLRAMTAPAAVSWAIDAGLLDISGSWLAFMGYRFTPWLFSLLAVAELVTDKLPGTPSRKTPPQFGARLLSGGLSGATIGAAGGMLVGGAILGVAGAVIGTLGGAGGRARLVASFGKDRPAALVEDIVAVFGAALIVLSLA</sequence>
<keyword evidence="3" id="KW-1185">Reference proteome</keyword>
<protein>
    <submittedName>
        <fullName evidence="2">DUF4126 domain-containing protein</fullName>
    </submittedName>
</protein>
<keyword evidence="1" id="KW-0812">Transmembrane</keyword>
<evidence type="ECO:0000313" key="3">
    <source>
        <dbReference type="Proteomes" id="UP001216674"/>
    </source>
</evidence>
<proteinExistence type="predicted"/>
<comment type="caution">
    <text evidence="2">The sequence shown here is derived from an EMBL/GenBank/DDBJ whole genome shotgun (WGS) entry which is preliminary data.</text>
</comment>
<accession>A0ABT6AV89</accession>
<dbReference type="EMBL" id="JARJLM010000445">
    <property type="protein sequence ID" value="MDF3836535.1"/>
    <property type="molecule type" value="Genomic_DNA"/>
</dbReference>
<feature type="transmembrane region" description="Helical" evidence="1">
    <location>
        <begin position="135"/>
        <end position="153"/>
    </location>
</feature>
<keyword evidence="1" id="KW-1133">Transmembrane helix</keyword>
<name>A0ABT6AV89_9BURK</name>
<dbReference type="Proteomes" id="UP001216674">
    <property type="component" value="Unassembled WGS sequence"/>
</dbReference>
<keyword evidence="1" id="KW-0472">Membrane</keyword>
<organism evidence="2 3">
    <name type="scientific">Cupriavidus basilensis</name>
    <dbReference type="NCBI Taxonomy" id="68895"/>
    <lineage>
        <taxon>Bacteria</taxon>
        <taxon>Pseudomonadati</taxon>
        <taxon>Pseudomonadota</taxon>
        <taxon>Betaproteobacteria</taxon>
        <taxon>Burkholderiales</taxon>
        <taxon>Burkholderiaceae</taxon>
        <taxon>Cupriavidus</taxon>
    </lineage>
</organism>
<feature type="transmembrane region" description="Helical" evidence="1">
    <location>
        <begin position="82"/>
        <end position="115"/>
    </location>
</feature>
<gene>
    <name evidence="2" type="ORF">P3W85_26800</name>
</gene>
<evidence type="ECO:0000313" key="2">
    <source>
        <dbReference type="EMBL" id="MDF3836535.1"/>
    </source>
</evidence>
<feature type="transmembrane region" description="Helical" evidence="1">
    <location>
        <begin position="44"/>
        <end position="62"/>
    </location>
</feature>